<feature type="signal peptide" evidence="3">
    <location>
        <begin position="1"/>
        <end position="27"/>
    </location>
</feature>
<evidence type="ECO:0000256" key="2">
    <source>
        <dbReference type="ARBA" id="ARBA00022729"/>
    </source>
</evidence>
<dbReference type="RefSeq" id="WP_338605866.1">
    <property type="nucleotide sequence ID" value="NZ_AP028679.1"/>
</dbReference>
<dbReference type="Pfam" id="PF13458">
    <property type="entry name" value="Peripla_BP_6"/>
    <property type="match status" value="1"/>
</dbReference>
<dbReference type="InterPro" id="IPR028081">
    <property type="entry name" value="Leu-bd"/>
</dbReference>
<evidence type="ECO:0000313" key="5">
    <source>
        <dbReference type="EMBL" id="BEQ14140.1"/>
    </source>
</evidence>
<evidence type="ECO:0000259" key="4">
    <source>
        <dbReference type="Pfam" id="PF13458"/>
    </source>
</evidence>
<dbReference type="Gene3D" id="3.40.50.2300">
    <property type="match status" value="2"/>
</dbReference>
<dbReference type="InterPro" id="IPR028082">
    <property type="entry name" value="Peripla_BP_I"/>
</dbReference>
<organism evidence="5 6">
    <name type="scientific">Desulfoferula mesophila</name>
    <dbReference type="NCBI Taxonomy" id="3058419"/>
    <lineage>
        <taxon>Bacteria</taxon>
        <taxon>Pseudomonadati</taxon>
        <taxon>Thermodesulfobacteriota</taxon>
        <taxon>Desulfarculia</taxon>
        <taxon>Desulfarculales</taxon>
        <taxon>Desulfarculaceae</taxon>
        <taxon>Desulfoferula</taxon>
    </lineage>
</organism>
<dbReference type="KEGG" id="dmp:FAK_12060"/>
<protein>
    <submittedName>
        <fullName evidence="5">Amino acid ABC transporter substrate-binding protein</fullName>
    </submittedName>
</protein>
<dbReference type="CDD" id="cd06345">
    <property type="entry name" value="PBP1_ABC_ligand_binding-like"/>
    <property type="match status" value="1"/>
</dbReference>
<dbReference type="AlphaFoldDB" id="A0AAU9EQJ6"/>
<dbReference type="Proteomes" id="UP001366166">
    <property type="component" value="Chromosome"/>
</dbReference>
<reference evidence="6" key="1">
    <citation type="journal article" date="2023" name="Arch. Microbiol.">
        <title>Desulfoferula mesophilus gen. nov. sp. nov., a mesophilic sulfate-reducing bacterium isolated from a brackish lake sediment.</title>
        <authorList>
            <person name="Watanabe T."/>
            <person name="Yabe T."/>
            <person name="Tsuji J.M."/>
            <person name="Fukui M."/>
        </authorList>
    </citation>
    <scope>NUCLEOTIDE SEQUENCE [LARGE SCALE GENOMIC DNA]</scope>
    <source>
        <strain evidence="6">12FAK</strain>
    </source>
</reference>
<proteinExistence type="inferred from homology"/>
<sequence length="428" mass="46960">MAWPRVRTRAALLLLAGLWCLAGAAWAAPASEPGEIVLGVPTSLTLLEGRESLMAVRLAVEEINAAGGVRLGPRRLPLKVLPHDLRGAALGVAVEDAVASLGGFLQNPRLNALVVGPFRSEVLLNSLDLLARRKIPLLGTIAMTPASEAMVLKNPAYANLFRVSLNTSYLVDYLTSSMRFLEERFGFKRVYILNQDVAWARTTASRMIRLFFRRAGWQVLGQKSFPSGAGDFSQALEEARAQKAQVLLCIFDSPHSGRLARQWRRLKVPALLCGFVSPLVGSEAWQAYRGQVAGSLNVIFELGNLPSRRYPPATAFYRAFQRRWGREVQSGHGPAPSYESVYILANAMERAGSLEPAALVKALEATDRRGCMGRVRFHPDHQAYFGQDPQREALAAVIQWTPQGARRIVFPPAIAEGDIELPAFVPMP</sequence>
<accession>A0AAU9EQJ6</accession>
<evidence type="ECO:0000313" key="6">
    <source>
        <dbReference type="Proteomes" id="UP001366166"/>
    </source>
</evidence>
<keyword evidence="2 3" id="KW-0732">Signal</keyword>
<dbReference type="PANTHER" id="PTHR30483">
    <property type="entry name" value="LEUCINE-SPECIFIC-BINDING PROTEIN"/>
    <property type="match status" value="1"/>
</dbReference>
<dbReference type="InterPro" id="IPR051010">
    <property type="entry name" value="BCAA_transport"/>
</dbReference>
<dbReference type="PANTHER" id="PTHR30483:SF6">
    <property type="entry name" value="PERIPLASMIC BINDING PROTEIN OF ABC TRANSPORTER FOR NATURAL AMINO ACIDS"/>
    <property type="match status" value="1"/>
</dbReference>
<evidence type="ECO:0000256" key="3">
    <source>
        <dbReference type="SAM" id="SignalP"/>
    </source>
</evidence>
<feature type="domain" description="Leucine-binding protein" evidence="4">
    <location>
        <begin position="49"/>
        <end position="383"/>
    </location>
</feature>
<gene>
    <name evidence="5" type="ORF">FAK_12060</name>
</gene>
<feature type="chain" id="PRO_5043897067" evidence="3">
    <location>
        <begin position="28"/>
        <end position="428"/>
    </location>
</feature>
<evidence type="ECO:0000256" key="1">
    <source>
        <dbReference type="ARBA" id="ARBA00010062"/>
    </source>
</evidence>
<comment type="similarity">
    <text evidence="1">Belongs to the leucine-binding protein family.</text>
</comment>
<dbReference type="EMBL" id="AP028679">
    <property type="protein sequence ID" value="BEQ14140.1"/>
    <property type="molecule type" value="Genomic_DNA"/>
</dbReference>
<keyword evidence="6" id="KW-1185">Reference proteome</keyword>
<dbReference type="SUPFAM" id="SSF53822">
    <property type="entry name" value="Periplasmic binding protein-like I"/>
    <property type="match status" value="1"/>
</dbReference>
<name>A0AAU9EQJ6_9BACT</name>